<proteinExistence type="inferred from homology"/>
<dbReference type="PANTHER" id="PTHR30602:SF12">
    <property type="entry name" value="AMINO-ACID ACETYLTRANSFERASE NAGS1, CHLOROPLASTIC-RELATED"/>
    <property type="match status" value="1"/>
</dbReference>
<dbReference type="RefSeq" id="WP_303493105.1">
    <property type="nucleotide sequence ID" value="NZ_JAUOPB010000009.1"/>
</dbReference>
<organism evidence="10 11">
    <name type="scientific">Saccharophagus degradans</name>
    <dbReference type="NCBI Taxonomy" id="86304"/>
    <lineage>
        <taxon>Bacteria</taxon>
        <taxon>Pseudomonadati</taxon>
        <taxon>Pseudomonadota</taxon>
        <taxon>Gammaproteobacteria</taxon>
        <taxon>Cellvibrionales</taxon>
        <taxon>Cellvibrionaceae</taxon>
        <taxon>Saccharophagus</taxon>
    </lineage>
</organism>
<evidence type="ECO:0000256" key="6">
    <source>
        <dbReference type="ARBA" id="ARBA00023315"/>
    </source>
</evidence>
<protein>
    <recommendedName>
        <fullName evidence="8">Amino-acid acetyltransferase</fullName>
        <ecNumber evidence="8">2.3.1.1</ecNumber>
    </recommendedName>
    <alternativeName>
        <fullName evidence="8">N-acetylglutamate synthase</fullName>
        <shortName evidence="8">AGS</shortName>
        <shortName evidence="8">NAGS</shortName>
    </alternativeName>
</protein>
<dbReference type="AlphaFoldDB" id="A0AAW7X782"/>
<dbReference type="CDD" id="cd04301">
    <property type="entry name" value="NAT_SF"/>
    <property type="match status" value="1"/>
</dbReference>
<dbReference type="Gene3D" id="3.40.1160.10">
    <property type="entry name" value="Acetylglutamate kinase-like"/>
    <property type="match status" value="1"/>
</dbReference>
<comment type="catalytic activity">
    <reaction evidence="7 8">
        <text>L-glutamate + acetyl-CoA = N-acetyl-L-glutamate + CoA + H(+)</text>
        <dbReference type="Rhea" id="RHEA:24292"/>
        <dbReference type="ChEBI" id="CHEBI:15378"/>
        <dbReference type="ChEBI" id="CHEBI:29985"/>
        <dbReference type="ChEBI" id="CHEBI:44337"/>
        <dbReference type="ChEBI" id="CHEBI:57287"/>
        <dbReference type="ChEBI" id="CHEBI:57288"/>
        <dbReference type="EC" id="2.3.1.1"/>
    </reaction>
</comment>
<feature type="domain" description="N-acetyltransferase" evidence="9">
    <location>
        <begin position="293"/>
        <end position="439"/>
    </location>
</feature>
<evidence type="ECO:0000256" key="8">
    <source>
        <dbReference type="HAMAP-Rule" id="MF_01105"/>
    </source>
</evidence>
<accession>A0AAW7X782</accession>
<evidence type="ECO:0000256" key="7">
    <source>
        <dbReference type="ARBA" id="ARBA00048372"/>
    </source>
</evidence>
<dbReference type="EC" id="2.3.1.1" evidence="8"/>
<dbReference type="SUPFAM" id="SSF53633">
    <property type="entry name" value="Carbamate kinase-like"/>
    <property type="match status" value="1"/>
</dbReference>
<dbReference type="PIRSF" id="PIRSF000423">
    <property type="entry name" value="ArgA"/>
    <property type="match status" value="1"/>
</dbReference>
<gene>
    <name evidence="8 10" type="primary">argA</name>
    <name evidence="10" type="ORF">Q4521_13220</name>
</gene>
<evidence type="ECO:0000256" key="4">
    <source>
        <dbReference type="ARBA" id="ARBA00022605"/>
    </source>
</evidence>
<dbReference type="SUPFAM" id="SSF55729">
    <property type="entry name" value="Acyl-CoA N-acyltransferases (Nat)"/>
    <property type="match status" value="1"/>
</dbReference>
<dbReference type="InterPro" id="IPR000182">
    <property type="entry name" value="GNAT_dom"/>
</dbReference>
<dbReference type="PROSITE" id="PS51186">
    <property type="entry name" value="GNAT"/>
    <property type="match status" value="1"/>
</dbReference>
<comment type="miscellaneous">
    <text evidence="8">In bacteria which possess the bifunctional enzyme ornithine acetyltransferase/N-acetylglutamate synthase (ArgJ), ArgA fulfills an anaplerotic role.</text>
</comment>
<dbReference type="InterPro" id="IPR016181">
    <property type="entry name" value="Acyl_CoA_acyltransferase"/>
</dbReference>
<dbReference type="HAMAP" id="MF_01105">
    <property type="entry name" value="N_acetyl_glu_synth"/>
    <property type="match status" value="1"/>
</dbReference>
<evidence type="ECO:0000256" key="2">
    <source>
        <dbReference type="ARBA" id="ARBA00009145"/>
    </source>
</evidence>
<dbReference type="Proteomes" id="UP001169760">
    <property type="component" value="Unassembled WGS sequence"/>
</dbReference>
<dbReference type="Pfam" id="PF00696">
    <property type="entry name" value="AA_kinase"/>
    <property type="match status" value="1"/>
</dbReference>
<keyword evidence="5 8" id="KW-0808">Transferase</keyword>
<keyword evidence="6 8" id="KW-0012">Acyltransferase</keyword>
<dbReference type="InterPro" id="IPR033719">
    <property type="entry name" value="NAGS_kin"/>
</dbReference>
<dbReference type="NCBIfam" id="TIGR01890">
    <property type="entry name" value="N-Ac-Glu-synth"/>
    <property type="match status" value="1"/>
</dbReference>
<evidence type="ECO:0000313" key="10">
    <source>
        <dbReference type="EMBL" id="MDO6423434.1"/>
    </source>
</evidence>
<dbReference type="EMBL" id="JAUOPB010000009">
    <property type="protein sequence ID" value="MDO6423434.1"/>
    <property type="molecule type" value="Genomic_DNA"/>
</dbReference>
<evidence type="ECO:0000256" key="5">
    <source>
        <dbReference type="ARBA" id="ARBA00022679"/>
    </source>
</evidence>
<dbReference type="Pfam" id="PF00583">
    <property type="entry name" value="Acetyltransf_1"/>
    <property type="match status" value="1"/>
</dbReference>
<evidence type="ECO:0000256" key="3">
    <source>
        <dbReference type="ARBA" id="ARBA00022571"/>
    </source>
</evidence>
<dbReference type="PANTHER" id="PTHR30602">
    <property type="entry name" value="AMINO-ACID ACETYLTRANSFERASE"/>
    <property type="match status" value="1"/>
</dbReference>
<name>A0AAW7X782_9GAMM</name>
<dbReference type="GO" id="GO:0006526">
    <property type="term" value="P:L-arginine biosynthetic process"/>
    <property type="evidence" value="ECO:0007669"/>
    <property type="project" value="UniProtKB-UniRule"/>
</dbReference>
<sequence length="439" mass="48921">MSEHTDQYVNWFRASSPYINAHRGKTFVIMLPGDCIDQPNFPNIISDIALLNSLGVKLVVVHGARTQIEAQLNASGVQSKFHRGVRITEREHLADVLKAVGQTRFTLEANLSSGLPNSPMHGSKIRIRGGNFITAMPQGVIDGIDHHLTGKVRSVDTRGVREQLDEGSITLVSPLGNSFTGEVFNLSFADVAIHIATAIQADKLIAYNDDGPICDKDGGRYRELTLIKCEKFLVDQGQNNTSNTYFSLRACYKACDGGVPRAHVISAAEDGALLKELFTRDGSGTMVYRDSYETIRRARIEDVLGILNLIEPLENEGILVKRSRERLETEIDFFTVMEKDNLIIGCSALYPIEDENFAEIACVAIHPAYQRGGRAAKLLSHLEKQAEGAKLKRLLVLTTQTSHWFVEQGFVEGHIDMLPLKRKELYNYHRNSKIFIKNL</sequence>
<dbReference type="InterPro" id="IPR010167">
    <property type="entry name" value="NH2A_AcTrfase"/>
</dbReference>
<dbReference type="GO" id="GO:0004042">
    <property type="term" value="F:L-glutamate N-acetyltransferase activity"/>
    <property type="evidence" value="ECO:0007669"/>
    <property type="project" value="UniProtKB-UniRule"/>
</dbReference>
<dbReference type="GO" id="GO:0005737">
    <property type="term" value="C:cytoplasm"/>
    <property type="evidence" value="ECO:0007669"/>
    <property type="project" value="UniProtKB-SubCell"/>
</dbReference>
<dbReference type="InterPro" id="IPR036393">
    <property type="entry name" value="AceGlu_kinase-like_sf"/>
</dbReference>
<keyword evidence="8" id="KW-0963">Cytoplasm</keyword>
<dbReference type="NCBIfam" id="NF003641">
    <property type="entry name" value="PRK05279.1"/>
    <property type="match status" value="1"/>
</dbReference>
<evidence type="ECO:0000259" key="9">
    <source>
        <dbReference type="PROSITE" id="PS51186"/>
    </source>
</evidence>
<comment type="caution">
    <text evidence="10">The sequence shown here is derived from an EMBL/GenBank/DDBJ whole genome shotgun (WGS) entry which is preliminary data.</text>
</comment>
<evidence type="ECO:0000256" key="1">
    <source>
        <dbReference type="ARBA" id="ARBA00004925"/>
    </source>
</evidence>
<dbReference type="InterPro" id="IPR001048">
    <property type="entry name" value="Asp/Glu/Uridylate_kinase"/>
</dbReference>
<dbReference type="Gene3D" id="3.40.630.30">
    <property type="match status" value="1"/>
</dbReference>
<keyword evidence="3 8" id="KW-0055">Arginine biosynthesis</keyword>
<keyword evidence="4 8" id="KW-0028">Amino-acid biosynthesis</keyword>
<comment type="similarity">
    <text evidence="2 8">Belongs to the acetyltransferase family. ArgA subfamily.</text>
</comment>
<evidence type="ECO:0000313" key="11">
    <source>
        <dbReference type="Proteomes" id="UP001169760"/>
    </source>
</evidence>
<comment type="subcellular location">
    <subcellularLocation>
        <location evidence="8">Cytoplasm</location>
    </subcellularLocation>
</comment>
<comment type="pathway">
    <text evidence="1 8">Amino-acid biosynthesis; L-arginine biosynthesis; N(2)-acetyl-L-ornithine from L-glutamate: step 1/4.</text>
</comment>
<reference evidence="10" key="1">
    <citation type="submission" date="2023-07" db="EMBL/GenBank/DDBJ databases">
        <title>Genome content predicts the carbon catabolic preferences of heterotrophic bacteria.</title>
        <authorList>
            <person name="Gralka M."/>
        </authorList>
    </citation>
    <scope>NUCLEOTIDE SEQUENCE</scope>
    <source>
        <strain evidence="10">I3M17_2</strain>
    </source>
</reference>
<dbReference type="CDD" id="cd04237">
    <property type="entry name" value="AAK_NAGS-ABP"/>
    <property type="match status" value="1"/>
</dbReference>